<dbReference type="SMART" id="SM00972">
    <property type="entry name" value="SCPU"/>
    <property type="match status" value="2"/>
</dbReference>
<dbReference type="PROSITE" id="PS51257">
    <property type="entry name" value="PROKAR_LIPOPROTEIN"/>
    <property type="match status" value="1"/>
</dbReference>
<comment type="caution">
    <text evidence="3">The sequence shown here is derived from an EMBL/GenBank/DDBJ whole genome shotgun (WGS) entry which is preliminary data.</text>
</comment>
<feature type="chain" id="PRO_5046043509" evidence="1">
    <location>
        <begin position="19"/>
        <end position="319"/>
    </location>
</feature>
<reference evidence="3 4" key="1">
    <citation type="submission" date="2024-07" db="EMBL/GenBank/DDBJ databases">
        <authorList>
            <person name="Wang L."/>
        </authorList>
    </citation>
    <scope>NUCLEOTIDE SEQUENCE [LARGE SCALE GENOMIC DNA]</scope>
    <source>
        <strain evidence="3 4">WL359</strain>
    </source>
</reference>
<evidence type="ECO:0000313" key="3">
    <source>
        <dbReference type="EMBL" id="MEW7314627.1"/>
    </source>
</evidence>
<dbReference type="PANTHER" id="PTHR37089">
    <property type="entry name" value="PROTEIN U-RELATED"/>
    <property type="match status" value="1"/>
</dbReference>
<dbReference type="EMBL" id="JBFMVT010000002">
    <property type="protein sequence ID" value="MEW7314627.1"/>
    <property type="molecule type" value="Genomic_DNA"/>
</dbReference>
<feature type="signal peptide" evidence="1">
    <location>
        <begin position="1"/>
        <end position="18"/>
    </location>
</feature>
<keyword evidence="4" id="KW-1185">Reference proteome</keyword>
<feature type="domain" description="Spore coat protein U/FanG" evidence="2">
    <location>
        <begin position="183"/>
        <end position="315"/>
    </location>
</feature>
<dbReference type="Proteomes" id="UP001555342">
    <property type="component" value="Unassembled WGS sequence"/>
</dbReference>
<evidence type="ECO:0000313" key="4">
    <source>
        <dbReference type="Proteomes" id="UP001555342"/>
    </source>
</evidence>
<dbReference type="Pfam" id="PF05229">
    <property type="entry name" value="SCPU"/>
    <property type="match status" value="2"/>
</dbReference>
<gene>
    <name evidence="3" type="ORF">AB1E22_18325</name>
</gene>
<evidence type="ECO:0000259" key="2">
    <source>
        <dbReference type="Pfam" id="PF05229"/>
    </source>
</evidence>
<organism evidence="3 4">
    <name type="scientific">Buttiauxella gaviniae</name>
    <dbReference type="NCBI Taxonomy" id="82990"/>
    <lineage>
        <taxon>Bacteria</taxon>
        <taxon>Pseudomonadati</taxon>
        <taxon>Pseudomonadota</taxon>
        <taxon>Gammaproteobacteria</taxon>
        <taxon>Enterobacterales</taxon>
        <taxon>Enterobacteriaceae</taxon>
        <taxon>Buttiauxella</taxon>
    </lineage>
</organism>
<name>A0ABV3NYL2_9ENTR</name>
<dbReference type="PANTHER" id="PTHR37089:SF1">
    <property type="entry name" value="MEMBRANE PROTEIN"/>
    <property type="match status" value="1"/>
</dbReference>
<dbReference type="RefSeq" id="WP_367596658.1">
    <property type="nucleotide sequence ID" value="NZ_JBFMVT010000002.1"/>
</dbReference>
<evidence type="ECO:0000256" key="1">
    <source>
        <dbReference type="SAM" id="SignalP"/>
    </source>
</evidence>
<feature type="domain" description="Spore coat protein U/FanG" evidence="2">
    <location>
        <begin position="14"/>
        <end position="152"/>
    </location>
</feature>
<proteinExistence type="predicted"/>
<sequence length="319" mass="33439">MRGILLALLLFIAQPVSAACTQGGQSGAFGTQSSFVINSTVQNTSTTLTLDCDTVLNLLTSDSIKMTYLGATPVVSGTRGLLRRTDVPTNPDNVPVVVCTQAACAGSSEVQVGGTYTWSGNTLLNLLASKRYSLPIYLRTVAGQNVSAGPYRVVLNLRLDWNICSLGVAACLAFQTGNGSVDIAITLTITNDCSTISAPAVNFDSAPLVQNFKSISQSIAITCTKGSSYTVGVSNGANASGNVRRMKSGNNYMSYEIYKSNGTDRWGSLGAERWASAASSGLSSDGLLRNYNYVAKVLTTQTTPPAGSYIDTLVVDVAF</sequence>
<keyword evidence="1" id="KW-0732">Signal</keyword>
<protein>
    <submittedName>
        <fullName evidence="3">Spore coat U domain-containing protein</fullName>
    </submittedName>
</protein>
<accession>A0ABV3NYL2</accession>
<dbReference type="InterPro" id="IPR053167">
    <property type="entry name" value="Spore_coat_component"/>
</dbReference>
<dbReference type="InterPro" id="IPR007893">
    <property type="entry name" value="Spore_coat_U/FanG"/>
</dbReference>